<sequence>MPTVLALPLANISSFVDTMIDAFLYNYWILDKTANVAYRSMEPKQFGPQNGLAVRYLFGKQVDINPNGTFTSSDVQPINVQQQTITALQDIKSGTQCKRTDKALYKNVGKQPGYKKHFIQCVPIIIAGV</sequence>
<evidence type="ECO:0000313" key="2">
    <source>
        <dbReference type="Proteomes" id="UP000324800"/>
    </source>
</evidence>
<organism evidence="1 2">
    <name type="scientific">Streblomastix strix</name>
    <dbReference type="NCBI Taxonomy" id="222440"/>
    <lineage>
        <taxon>Eukaryota</taxon>
        <taxon>Metamonada</taxon>
        <taxon>Preaxostyla</taxon>
        <taxon>Oxymonadida</taxon>
        <taxon>Streblomastigidae</taxon>
        <taxon>Streblomastix</taxon>
    </lineage>
</organism>
<dbReference type="AlphaFoldDB" id="A0A5J4WZP3"/>
<evidence type="ECO:0000313" key="1">
    <source>
        <dbReference type="EMBL" id="KAA6400401.1"/>
    </source>
</evidence>
<gene>
    <name evidence="1" type="ORF">EZS28_004075</name>
</gene>
<dbReference type="EMBL" id="SNRW01000568">
    <property type="protein sequence ID" value="KAA6400401.1"/>
    <property type="molecule type" value="Genomic_DNA"/>
</dbReference>
<comment type="caution">
    <text evidence="1">The sequence shown here is derived from an EMBL/GenBank/DDBJ whole genome shotgun (WGS) entry which is preliminary data.</text>
</comment>
<protein>
    <submittedName>
        <fullName evidence="1">Uncharacterized protein</fullName>
    </submittedName>
</protein>
<dbReference type="Proteomes" id="UP000324800">
    <property type="component" value="Unassembled WGS sequence"/>
</dbReference>
<reference evidence="1 2" key="1">
    <citation type="submission" date="2019-03" db="EMBL/GenBank/DDBJ databases">
        <title>Single cell metagenomics reveals metabolic interactions within the superorganism composed of flagellate Streblomastix strix and complex community of Bacteroidetes bacteria on its surface.</title>
        <authorList>
            <person name="Treitli S.C."/>
            <person name="Kolisko M."/>
            <person name="Husnik F."/>
            <person name="Keeling P."/>
            <person name="Hampl V."/>
        </authorList>
    </citation>
    <scope>NUCLEOTIDE SEQUENCE [LARGE SCALE GENOMIC DNA]</scope>
    <source>
        <strain evidence="1">ST1C</strain>
    </source>
</reference>
<name>A0A5J4WZP3_9EUKA</name>
<proteinExistence type="predicted"/>
<accession>A0A5J4WZP3</accession>